<feature type="transmembrane region" description="Helical" evidence="6">
    <location>
        <begin position="49"/>
        <end position="69"/>
    </location>
</feature>
<accession>A0A6P8XDH5</accession>
<evidence type="ECO:0000256" key="5">
    <source>
        <dbReference type="ARBA" id="ARBA00023136"/>
    </source>
</evidence>
<evidence type="ECO:0000256" key="4">
    <source>
        <dbReference type="ARBA" id="ARBA00022989"/>
    </source>
</evidence>
<dbReference type="GO" id="GO:0016020">
    <property type="term" value="C:membrane"/>
    <property type="evidence" value="ECO:0007669"/>
    <property type="project" value="UniProtKB-SubCell"/>
</dbReference>
<keyword evidence="5 6" id="KW-0472">Membrane</keyword>
<gene>
    <name evidence="8" type="primary">LOC117571914</name>
</gene>
<feature type="transmembrane region" description="Helical" evidence="6">
    <location>
        <begin position="20"/>
        <end position="37"/>
    </location>
</feature>
<dbReference type="OrthoDB" id="268928at2759"/>
<evidence type="ECO:0000256" key="2">
    <source>
        <dbReference type="ARBA" id="ARBA00005335"/>
    </source>
</evidence>
<organism evidence="7 8">
    <name type="scientific">Drosophila albomicans</name>
    <name type="common">Fruit fly</name>
    <dbReference type="NCBI Taxonomy" id="7291"/>
    <lineage>
        <taxon>Eukaryota</taxon>
        <taxon>Metazoa</taxon>
        <taxon>Ecdysozoa</taxon>
        <taxon>Arthropoda</taxon>
        <taxon>Hexapoda</taxon>
        <taxon>Insecta</taxon>
        <taxon>Pterygota</taxon>
        <taxon>Neoptera</taxon>
        <taxon>Endopterygota</taxon>
        <taxon>Diptera</taxon>
        <taxon>Brachycera</taxon>
        <taxon>Muscomorpha</taxon>
        <taxon>Ephydroidea</taxon>
        <taxon>Drosophilidae</taxon>
        <taxon>Drosophila</taxon>
    </lineage>
</organism>
<feature type="transmembrane region" description="Helical" evidence="6">
    <location>
        <begin position="122"/>
        <end position="141"/>
    </location>
</feature>
<protein>
    <submittedName>
        <fullName evidence="8">Transmembrane protein 50A</fullName>
    </submittedName>
</protein>
<evidence type="ECO:0000313" key="7">
    <source>
        <dbReference type="Proteomes" id="UP000515160"/>
    </source>
</evidence>
<proteinExistence type="inferred from homology"/>
<dbReference type="PANTHER" id="PTHR13180">
    <property type="entry name" value="SMALL MEMBRANE PROTEIN-RELATED"/>
    <property type="match status" value="1"/>
</dbReference>
<keyword evidence="7" id="KW-1185">Reference proteome</keyword>
<evidence type="ECO:0000256" key="1">
    <source>
        <dbReference type="ARBA" id="ARBA00004141"/>
    </source>
</evidence>
<sequence>MGIIENIRDWFSSEAWVNKTSAIIAGFLFFTGWWIIIDAMSGDSQHQITTGHVFIGIFGTLSFAMINIVKGEHISEDNTSEWGARNAKIVLLLGFIMGFASIIAAIWVMISDFINNDKKETSLGVALLLQNVFILFGSLVYKFGRNEEQWNE</sequence>
<comment type="similarity">
    <text evidence="2">Belongs to the UPF0220 family.</text>
</comment>
<dbReference type="Pfam" id="PF05255">
    <property type="entry name" value="UPF0220"/>
    <property type="match status" value="1"/>
</dbReference>
<keyword evidence="3 6" id="KW-0812">Transmembrane</keyword>
<dbReference type="RefSeq" id="XP_034110283.1">
    <property type="nucleotide sequence ID" value="XM_034254392.2"/>
</dbReference>
<evidence type="ECO:0000256" key="3">
    <source>
        <dbReference type="ARBA" id="ARBA00022692"/>
    </source>
</evidence>
<reference evidence="8" key="1">
    <citation type="submission" date="2025-08" db="UniProtKB">
        <authorList>
            <consortium name="RefSeq"/>
        </authorList>
    </citation>
    <scope>IDENTIFICATION</scope>
    <source>
        <strain evidence="8">15112-1751.03</strain>
        <tissue evidence="8">Whole Adult</tissue>
    </source>
</reference>
<dbReference type="InterPro" id="IPR007919">
    <property type="entry name" value="UPF0220"/>
</dbReference>
<feature type="transmembrane region" description="Helical" evidence="6">
    <location>
        <begin position="89"/>
        <end position="110"/>
    </location>
</feature>
<comment type="subcellular location">
    <subcellularLocation>
        <location evidence="1">Membrane</location>
        <topology evidence="1">Multi-pass membrane protein</topology>
    </subcellularLocation>
</comment>
<dbReference type="GeneID" id="117571914"/>
<dbReference type="Proteomes" id="UP000515160">
    <property type="component" value="Chromosome 3"/>
</dbReference>
<evidence type="ECO:0000256" key="6">
    <source>
        <dbReference type="SAM" id="Phobius"/>
    </source>
</evidence>
<keyword evidence="4 6" id="KW-1133">Transmembrane helix</keyword>
<name>A0A6P8XDH5_DROAB</name>
<evidence type="ECO:0000313" key="8">
    <source>
        <dbReference type="RefSeq" id="XP_034110283.1"/>
    </source>
</evidence>
<dbReference type="AlphaFoldDB" id="A0A6P8XDH5"/>